<proteinExistence type="predicted"/>
<accession>A0ABU1PPL2</accession>
<dbReference type="PANTHER" id="PTHR47691:SF3">
    <property type="entry name" value="HTH-TYPE TRANSCRIPTIONAL REGULATOR RV0890C-RELATED"/>
    <property type="match status" value="1"/>
</dbReference>
<organism evidence="1 2">
    <name type="scientific">Saccharothrix longispora</name>
    <dbReference type="NCBI Taxonomy" id="33920"/>
    <lineage>
        <taxon>Bacteria</taxon>
        <taxon>Bacillati</taxon>
        <taxon>Actinomycetota</taxon>
        <taxon>Actinomycetes</taxon>
        <taxon>Pseudonocardiales</taxon>
        <taxon>Pseudonocardiaceae</taxon>
        <taxon>Saccharothrix</taxon>
    </lineage>
</organism>
<dbReference type="EMBL" id="JAVDSG010000001">
    <property type="protein sequence ID" value="MDR6592606.1"/>
    <property type="molecule type" value="Genomic_DNA"/>
</dbReference>
<dbReference type="InterPro" id="IPR011990">
    <property type="entry name" value="TPR-like_helical_dom_sf"/>
</dbReference>
<dbReference type="Proteomes" id="UP001268819">
    <property type="component" value="Unassembled WGS sequence"/>
</dbReference>
<dbReference type="PANTHER" id="PTHR47691">
    <property type="entry name" value="REGULATOR-RELATED"/>
    <property type="match status" value="1"/>
</dbReference>
<dbReference type="SUPFAM" id="SSF52540">
    <property type="entry name" value="P-loop containing nucleoside triphosphate hydrolases"/>
    <property type="match status" value="1"/>
</dbReference>
<keyword evidence="2" id="KW-1185">Reference proteome</keyword>
<dbReference type="SUPFAM" id="SSF48452">
    <property type="entry name" value="TPR-like"/>
    <property type="match status" value="2"/>
</dbReference>
<evidence type="ECO:0000313" key="1">
    <source>
        <dbReference type="EMBL" id="MDR6592606.1"/>
    </source>
</evidence>
<comment type="caution">
    <text evidence="1">The sequence shown here is derived from an EMBL/GenBank/DDBJ whole genome shotgun (WGS) entry which is preliminary data.</text>
</comment>
<dbReference type="Gene3D" id="1.25.40.10">
    <property type="entry name" value="Tetratricopeptide repeat domain"/>
    <property type="match status" value="2"/>
</dbReference>
<dbReference type="RefSeq" id="WP_310304283.1">
    <property type="nucleotide sequence ID" value="NZ_BAAAXB010000001.1"/>
</dbReference>
<dbReference type="InterPro" id="IPR027417">
    <property type="entry name" value="P-loop_NTPase"/>
</dbReference>
<dbReference type="PRINTS" id="PR00364">
    <property type="entry name" value="DISEASERSIST"/>
</dbReference>
<protein>
    <submittedName>
        <fullName evidence="1">Tetratricopeptide (TPR) repeat protein</fullName>
    </submittedName>
</protein>
<reference evidence="1 2" key="1">
    <citation type="submission" date="2023-07" db="EMBL/GenBank/DDBJ databases">
        <title>Sequencing the genomes of 1000 actinobacteria strains.</title>
        <authorList>
            <person name="Klenk H.-P."/>
        </authorList>
    </citation>
    <scope>NUCLEOTIDE SEQUENCE [LARGE SCALE GENOMIC DNA]</scope>
    <source>
        <strain evidence="1 2">DSM 43749</strain>
    </source>
</reference>
<dbReference type="Gene3D" id="3.40.50.300">
    <property type="entry name" value="P-loop containing nucleotide triphosphate hydrolases"/>
    <property type="match status" value="1"/>
</dbReference>
<name>A0ABU1PPL2_9PSEU</name>
<evidence type="ECO:0000313" key="2">
    <source>
        <dbReference type="Proteomes" id="UP001268819"/>
    </source>
</evidence>
<gene>
    <name evidence="1" type="ORF">J2S66_000990</name>
</gene>
<sequence>MWNEAGGPVAGHVLQAGSIGHVSLAGRGPAERHPVPRQLPLVVRDFTGRVGHLAALDALVPGAEAGAGSNSVVLAVVDGPAGVGKTALAVRWAHRVQHLFTGGTLYADLRAHHPGGPGGPAAPGDVLGGFLGALGVPPEWVPAEPEARAGLYRSVLAGRRVLIVLDDADGVEQVRPLLPGAAGCAVVVTSRGGLAGLVVGEGATRVPLDLCTERESLELVRAILGARRVDAEPEAVTGLIRACARLPLALRVAAGRAVIHPYLTVAELVAELGRDRWEVLSVPADARGAVLAVFDCSYRRLTGEQALVLRRLGLHPGPEFGAHAAAAASGLPLADARRVLDTLADSHLVERVARDRYRFHDLLHAYAADRAERDDGPHERERARRNLLEWYAHHARAAYRAVLPHSVDRHIGADVDLNAEPGIDFADAAGAWAWAESEWTNVTDATRATARHGLPRLTVLLATIAASALYLRGHWDDAFEVCDLGLAAARATGDRAVECGLLQRLAHAHQGNGRLREAEEICRAALLPATELDDPHLRAEVLANLGWVCVERGGFAEAREHLLAALPLSAGAHGGRLEGFIEYNLSGAALGLGEHDRALRHAERGLALVQDAGDDDVASYAVHRLAQVRQSTGAHAEAVALCERALAGESLRGDPRHRAAVLDTLATSLGHLGDAPRAVGCRQEALAVFERFGDVRARALGALLDGPPDGG</sequence>
<dbReference type="Pfam" id="PF13424">
    <property type="entry name" value="TPR_12"/>
    <property type="match status" value="1"/>
</dbReference>